<feature type="domain" description="DUF6534" evidence="3">
    <location>
        <begin position="61"/>
        <end position="144"/>
    </location>
</feature>
<sequence length="218" mass="24198">MNADTPLAPVGVDIISLTGAAISTPSHPEKTPHGSEQWLIKKWYVGTVVMLFSAVQLCMAIYSSVFMTRLLHTAQKKTSFTRIANKLRFLIKYTVETGLITTCWVLAHLAVFLGAMPYKLYQNVLFLSLSKVYANVLMGTLSSRIDFSSSSTGGENDSGANIYHESQDPNGHGRTQNIRLWNTGQVARPTTSVEEVQWGWLVDADGFWSKEATDPERH</sequence>
<protein>
    <recommendedName>
        <fullName evidence="3">DUF6534 domain-containing protein</fullName>
    </recommendedName>
</protein>
<keyword evidence="2" id="KW-0472">Membrane</keyword>
<reference evidence="4 5" key="1">
    <citation type="journal article" date="2019" name="Nat. Ecol. Evol.">
        <title>Megaphylogeny resolves global patterns of mushroom evolution.</title>
        <authorList>
            <person name="Varga T."/>
            <person name="Krizsan K."/>
            <person name="Foldi C."/>
            <person name="Dima B."/>
            <person name="Sanchez-Garcia M."/>
            <person name="Sanchez-Ramirez S."/>
            <person name="Szollosi G.J."/>
            <person name="Szarkandi J.G."/>
            <person name="Papp V."/>
            <person name="Albert L."/>
            <person name="Andreopoulos W."/>
            <person name="Angelini C."/>
            <person name="Antonin V."/>
            <person name="Barry K.W."/>
            <person name="Bougher N.L."/>
            <person name="Buchanan P."/>
            <person name="Buyck B."/>
            <person name="Bense V."/>
            <person name="Catcheside P."/>
            <person name="Chovatia M."/>
            <person name="Cooper J."/>
            <person name="Damon W."/>
            <person name="Desjardin D."/>
            <person name="Finy P."/>
            <person name="Geml J."/>
            <person name="Haridas S."/>
            <person name="Hughes K."/>
            <person name="Justo A."/>
            <person name="Karasinski D."/>
            <person name="Kautmanova I."/>
            <person name="Kiss B."/>
            <person name="Kocsube S."/>
            <person name="Kotiranta H."/>
            <person name="LaButti K.M."/>
            <person name="Lechner B.E."/>
            <person name="Liimatainen K."/>
            <person name="Lipzen A."/>
            <person name="Lukacs Z."/>
            <person name="Mihaltcheva S."/>
            <person name="Morgado L.N."/>
            <person name="Niskanen T."/>
            <person name="Noordeloos M.E."/>
            <person name="Ohm R.A."/>
            <person name="Ortiz-Santana B."/>
            <person name="Ovrebo C."/>
            <person name="Racz N."/>
            <person name="Riley R."/>
            <person name="Savchenko A."/>
            <person name="Shiryaev A."/>
            <person name="Soop K."/>
            <person name="Spirin V."/>
            <person name="Szebenyi C."/>
            <person name="Tomsovsky M."/>
            <person name="Tulloss R.E."/>
            <person name="Uehling J."/>
            <person name="Grigoriev I.V."/>
            <person name="Vagvolgyi C."/>
            <person name="Papp T."/>
            <person name="Martin F.M."/>
            <person name="Miettinen O."/>
            <person name="Hibbett D.S."/>
            <person name="Nagy L.G."/>
        </authorList>
    </citation>
    <scope>NUCLEOTIDE SEQUENCE [LARGE SCALE GENOMIC DNA]</scope>
    <source>
        <strain evidence="4 5">CBS 309.79</strain>
    </source>
</reference>
<feature type="compositionally biased region" description="Polar residues" evidence="1">
    <location>
        <begin position="150"/>
        <end position="159"/>
    </location>
</feature>
<organism evidence="4 5">
    <name type="scientific">Pterulicium gracile</name>
    <dbReference type="NCBI Taxonomy" id="1884261"/>
    <lineage>
        <taxon>Eukaryota</taxon>
        <taxon>Fungi</taxon>
        <taxon>Dikarya</taxon>
        <taxon>Basidiomycota</taxon>
        <taxon>Agaricomycotina</taxon>
        <taxon>Agaricomycetes</taxon>
        <taxon>Agaricomycetidae</taxon>
        <taxon>Agaricales</taxon>
        <taxon>Pleurotineae</taxon>
        <taxon>Pterulaceae</taxon>
        <taxon>Pterulicium</taxon>
    </lineage>
</organism>
<keyword evidence="2" id="KW-1133">Transmembrane helix</keyword>
<dbReference type="InterPro" id="IPR045339">
    <property type="entry name" value="DUF6534"/>
</dbReference>
<name>A0A5C3QGK0_9AGAR</name>
<accession>A0A5C3QGK0</accession>
<keyword evidence="5" id="KW-1185">Reference proteome</keyword>
<evidence type="ECO:0000256" key="1">
    <source>
        <dbReference type="SAM" id="MobiDB-lite"/>
    </source>
</evidence>
<evidence type="ECO:0000313" key="5">
    <source>
        <dbReference type="Proteomes" id="UP000305067"/>
    </source>
</evidence>
<gene>
    <name evidence="4" type="ORF">BDV98DRAFT_583152</name>
</gene>
<feature type="transmembrane region" description="Helical" evidence="2">
    <location>
        <begin position="89"/>
        <end position="114"/>
    </location>
</feature>
<proteinExistence type="predicted"/>
<dbReference type="Proteomes" id="UP000305067">
    <property type="component" value="Unassembled WGS sequence"/>
</dbReference>
<dbReference type="AlphaFoldDB" id="A0A5C3QGK0"/>
<dbReference type="EMBL" id="ML178826">
    <property type="protein sequence ID" value="TFL01136.1"/>
    <property type="molecule type" value="Genomic_DNA"/>
</dbReference>
<keyword evidence="2" id="KW-0812">Transmembrane</keyword>
<feature type="region of interest" description="Disordered" evidence="1">
    <location>
        <begin position="150"/>
        <end position="176"/>
    </location>
</feature>
<evidence type="ECO:0000313" key="4">
    <source>
        <dbReference type="EMBL" id="TFL01136.1"/>
    </source>
</evidence>
<evidence type="ECO:0000256" key="2">
    <source>
        <dbReference type="SAM" id="Phobius"/>
    </source>
</evidence>
<feature type="transmembrane region" description="Helical" evidence="2">
    <location>
        <begin position="43"/>
        <end position="68"/>
    </location>
</feature>
<evidence type="ECO:0000259" key="3">
    <source>
        <dbReference type="Pfam" id="PF20152"/>
    </source>
</evidence>
<dbReference type="Pfam" id="PF20152">
    <property type="entry name" value="DUF6534"/>
    <property type="match status" value="1"/>
</dbReference>